<evidence type="ECO:0000259" key="4">
    <source>
        <dbReference type="PROSITE" id="PS00497"/>
    </source>
</evidence>
<evidence type="ECO:0000313" key="6">
    <source>
        <dbReference type="EMBL" id="KAK4096350.1"/>
    </source>
</evidence>
<dbReference type="InterPro" id="IPR008922">
    <property type="entry name" value="Di-copper_centre_dom_sf"/>
</dbReference>
<keyword evidence="1" id="KW-0479">Metal-binding</keyword>
<accession>A0AAN6PUJ8</accession>
<dbReference type="PROSITE" id="PS00497">
    <property type="entry name" value="TYROSINASE_1"/>
    <property type="match status" value="1"/>
</dbReference>
<dbReference type="Pfam" id="PF00264">
    <property type="entry name" value="Tyrosinase"/>
    <property type="match status" value="1"/>
</dbReference>
<feature type="domain" description="Tyrosinase copper-binding" evidence="5">
    <location>
        <begin position="311"/>
        <end position="322"/>
    </location>
</feature>
<evidence type="ECO:0000259" key="5">
    <source>
        <dbReference type="PROSITE" id="PS00498"/>
    </source>
</evidence>
<feature type="chain" id="PRO_5042917836" evidence="3">
    <location>
        <begin position="20"/>
        <end position="388"/>
    </location>
</feature>
<name>A0AAN6PUJ8_9PEZI</name>
<dbReference type="EMBL" id="MU863719">
    <property type="protein sequence ID" value="KAK4096350.1"/>
    <property type="molecule type" value="Genomic_DNA"/>
</dbReference>
<feature type="signal peptide" evidence="3">
    <location>
        <begin position="1"/>
        <end position="19"/>
    </location>
</feature>
<dbReference type="InterPro" id="IPR050316">
    <property type="entry name" value="Tyrosinase/Hemocyanin"/>
</dbReference>
<dbReference type="InterPro" id="IPR002227">
    <property type="entry name" value="Tyrosinase_Cu-bd"/>
</dbReference>
<evidence type="ECO:0000256" key="1">
    <source>
        <dbReference type="ARBA" id="ARBA00022723"/>
    </source>
</evidence>
<organism evidence="6 7">
    <name type="scientific">Parathielavia hyrcaniae</name>
    <dbReference type="NCBI Taxonomy" id="113614"/>
    <lineage>
        <taxon>Eukaryota</taxon>
        <taxon>Fungi</taxon>
        <taxon>Dikarya</taxon>
        <taxon>Ascomycota</taxon>
        <taxon>Pezizomycotina</taxon>
        <taxon>Sordariomycetes</taxon>
        <taxon>Sordariomycetidae</taxon>
        <taxon>Sordariales</taxon>
        <taxon>Chaetomiaceae</taxon>
        <taxon>Parathielavia</taxon>
    </lineage>
</organism>
<keyword evidence="7" id="KW-1185">Reference proteome</keyword>
<dbReference type="SUPFAM" id="SSF48056">
    <property type="entry name" value="Di-copper centre-containing domain"/>
    <property type="match status" value="1"/>
</dbReference>
<dbReference type="Proteomes" id="UP001305647">
    <property type="component" value="Unassembled WGS sequence"/>
</dbReference>
<dbReference type="PANTHER" id="PTHR11474:SF125">
    <property type="entry name" value="N-ACETYL-6-HYDROXYTRYPTOPHAN OXIDASE IVOB-RELATED"/>
    <property type="match status" value="1"/>
</dbReference>
<reference evidence="6" key="2">
    <citation type="submission" date="2023-05" db="EMBL/GenBank/DDBJ databases">
        <authorList>
            <consortium name="Lawrence Berkeley National Laboratory"/>
            <person name="Steindorff A."/>
            <person name="Hensen N."/>
            <person name="Bonometti L."/>
            <person name="Westerberg I."/>
            <person name="Brannstrom I.O."/>
            <person name="Guillou S."/>
            <person name="Cros-Aarteil S."/>
            <person name="Calhoun S."/>
            <person name="Haridas S."/>
            <person name="Kuo A."/>
            <person name="Mondo S."/>
            <person name="Pangilinan J."/>
            <person name="Riley R."/>
            <person name="Labutti K."/>
            <person name="Andreopoulos B."/>
            <person name="Lipzen A."/>
            <person name="Chen C."/>
            <person name="Yanf M."/>
            <person name="Daum C."/>
            <person name="Ng V."/>
            <person name="Clum A."/>
            <person name="Ohm R."/>
            <person name="Martin F."/>
            <person name="Silar P."/>
            <person name="Natvig D."/>
            <person name="Lalanne C."/>
            <person name="Gautier V."/>
            <person name="Ament-Velasquez S.L."/>
            <person name="Kruys A."/>
            <person name="Hutchinson M.I."/>
            <person name="Powell A.J."/>
            <person name="Barry K."/>
            <person name="Miller A.N."/>
            <person name="Grigoriev I.V."/>
            <person name="Debuchy R."/>
            <person name="Gladieux P."/>
            <person name="Thoren M.H."/>
            <person name="Johannesson H."/>
        </authorList>
    </citation>
    <scope>NUCLEOTIDE SEQUENCE</scope>
    <source>
        <strain evidence="6">CBS 757.83</strain>
    </source>
</reference>
<comment type="caution">
    <text evidence="6">The sequence shown here is derived from an EMBL/GenBank/DDBJ whole genome shotgun (WGS) entry which is preliminary data.</text>
</comment>
<dbReference type="PROSITE" id="PS00498">
    <property type="entry name" value="TYROSINASE_2"/>
    <property type="match status" value="1"/>
</dbReference>
<dbReference type="PRINTS" id="PR00092">
    <property type="entry name" value="TYROSINASE"/>
</dbReference>
<gene>
    <name evidence="6" type="ORF">N658DRAFT_554766</name>
</gene>
<evidence type="ECO:0000313" key="7">
    <source>
        <dbReference type="Proteomes" id="UP001305647"/>
    </source>
</evidence>
<feature type="domain" description="Tyrosinase copper-binding" evidence="4">
    <location>
        <begin position="122"/>
        <end position="139"/>
    </location>
</feature>
<dbReference type="AlphaFoldDB" id="A0AAN6PUJ8"/>
<evidence type="ECO:0000256" key="2">
    <source>
        <dbReference type="ARBA" id="ARBA00023002"/>
    </source>
</evidence>
<keyword evidence="2" id="KW-0560">Oxidoreductase</keyword>
<dbReference type="Gene3D" id="1.10.1280.10">
    <property type="entry name" value="Di-copper center containing domain from catechol oxidase"/>
    <property type="match status" value="1"/>
</dbReference>
<dbReference type="GO" id="GO:0016491">
    <property type="term" value="F:oxidoreductase activity"/>
    <property type="evidence" value="ECO:0007669"/>
    <property type="project" value="UniProtKB-KW"/>
</dbReference>
<sequence>MHFSSRLTGLLALASAVVAAPVRQPDPEVAAATRVMDLKTTYQKQILSGIAGRQMGCSAKNIRIRNEWYASTLDDEDKAGYIAAVHCLNSLPAKTPLERAAGARTRYDDFVVAHIEQTPLVHASGLFLPFHRYFVHLYEQDLRTQCAYTGPLPYWDWSLSYQDPRSASVFDGSDLSLGGNGAYVPDRPATTITLPGGFKLTIPPATGGGCVASGPFTPDKFEVRLGPVAYAPTGPDGGLGYNPRCLTRDLSPEFSNQTRPSRVLKLIDECQDLACVNAQMDMADGVPGGIHAAGHWQVGLEALDIYASPADPVFYLHHAQIDRVWTIWQGQKPAERNMQVWGTGTALNEPPSPNVTLDSMIEFGILAPPKSVRELISTVDGELCYLYE</sequence>
<evidence type="ECO:0000256" key="3">
    <source>
        <dbReference type="SAM" id="SignalP"/>
    </source>
</evidence>
<reference evidence="6" key="1">
    <citation type="journal article" date="2023" name="Mol. Phylogenet. Evol.">
        <title>Genome-scale phylogeny and comparative genomics of the fungal order Sordariales.</title>
        <authorList>
            <person name="Hensen N."/>
            <person name="Bonometti L."/>
            <person name="Westerberg I."/>
            <person name="Brannstrom I.O."/>
            <person name="Guillou S."/>
            <person name="Cros-Aarteil S."/>
            <person name="Calhoun S."/>
            <person name="Haridas S."/>
            <person name="Kuo A."/>
            <person name="Mondo S."/>
            <person name="Pangilinan J."/>
            <person name="Riley R."/>
            <person name="LaButti K."/>
            <person name="Andreopoulos B."/>
            <person name="Lipzen A."/>
            <person name="Chen C."/>
            <person name="Yan M."/>
            <person name="Daum C."/>
            <person name="Ng V."/>
            <person name="Clum A."/>
            <person name="Steindorff A."/>
            <person name="Ohm R.A."/>
            <person name="Martin F."/>
            <person name="Silar P."/>
            <person name="Natvig D.O."/>
            <person name="Lalanne C."/>
            <person name="Gautier V."/>
            <person name="Ament-Velasquez S.L."/>
            <person name="Kruys A."/>
            <person name="Hutchinson M.I."/>
            <person name="Powell A.J."/>
            <person name="Barry K."/>
            <person name="Miller A.N."/>
            <person name="Grigoriev I.V."/>
            <person name="Debuchy R."/>
            <person name="Gladieux P."/>
            <person name="Hiltunen Thoren M."/>
            <person name="Johannesson H."/>
        </authorList>
    </citation>
    <scope>NUCLEOTIDE SEQUENCE</scope>
    <source>
        <strain evidence="6">CBS 757.83</strain>
    </source>
</reference>
<protein>
    <submittedName>
        <fullName evidence="6">Di-copper centre-containing protein</fullName>
    </submittedName>
</protein>
<proteinExistence type="predicted"/>
<dbReference type="PANTHER" id="PTHR11474">
    <property type="entry name" value="TYROSINASE FAMILY MEMBER"/>
    <property type="match status" value="1"/>
</dbReference>
<keyword evidence="3" id="KW-0732">Signal</keyword>
<dbReference type="GO" id="GO:0046872">
    <property type="term" value="F:metal ion binding"/>
    <property type="evidence" value="ECO:0007669"/>
    <property type="project" value="UniProtKB-KW"/>
</dbReference>